<comment type="caution">
    <text evidence="3">The sequence shown here is derived from an EMBL/GenBank/DDBJ whole genome shotgun (WGS) entry which is preliminary data.</text>
</comment>
<evidence type="ECO:0000313" key="5">
    <source>
        <dbReference type="Proteomes" id="UP000268652"/>
    </source>
</evidence>
<protein>
    <recommendedName>
        <fullName evidence="7">Type VI secretion protein</fullName>
    </recommendedName>
</protein>
<evidence type="ECO:0008006" key="7">
    <source>
        <dbReference type="Google" id="ProtNLM"/>
    </source>
</evidence>
<feature type="transmembrane region" description="Helical" evidence="2">
    <location>
        <begin position="28"/>
        <end position="54"/>
    </location>
</feature>
<accession>A0A3A9VX28</accession>
<dbReference type="AlphaFoldDB" id="A0A3A9VX28"/>
<feature type="region of interest" description="Disordered" evidence="1">
    <location>
        <begin position="136"/>
        <end position="169"/>
    </location>
</feature>
<evidence type="ECO:0000313" key="6">
    <source>
        <dbReference type="Proteomes" id="UP000275024"/>
    </source>
</evidence>
<organism evidence="3 6">
    <name type="scientific">Streptomyces radicis</name>
    <dbReference type="NCBI Taxonomy" id="1750517"/>
    <lineage>
        <taxon>Bacteria</taxon>
        <taxon>Bacillati</taxon>
        <taxon>Actinomycetota</taxon>
        <taxon>Actinomycetes</taxon>
        <taxon>Kitasatosporales</taxon>
        <taxon>Streptomycetaceae</taxon>
        <taxon>Streptomyces</taxon>
    </lineage>
</organism>
<feature type="region of interest" description="Disordered" evidence="1">
    <location>
        <begin position="1"/>
        <end position="22"/>
    </location>
</feature>
<dbReference type="EMBL" id="RBDX01000026">
    <property type="protein sequence ID" value="RKN05575.1"/>
    <property type="molecule type" value="Genomic_DNA"/>
</dbReference>
<keyword evidence="2" id="KW-1133">Transmembrane helix</keyword>
<keyword evidence="2" id="KW-0472">Membrane</keyword>
<reference evidence="5 6" key="1">
    <citation type="submission" date="2018-09" db="EMBL/GenBank/DDBJ databases">
        <title>Streptomyces sp. nov. DS1-2, an endophytic actinomycete isolated from roots of Dendrobium scabrilingue.</title>
        <authorList>
            <person name="Kuncharoen N."/>
            <person name="Kudo T."/>
            <person name="Ohkuma M."/>
            <person name="Yuki M."/>
            <person name="Tanasupawat S."/>
        </authorList>
    </citation>
    <scope>NUCLEOTIDE SEQUENCE [LARGE SCALE GENOMIC DNA]</scope>
    <source>
        <strain evidence="3 6">AZ1-7</strain>
        <strain evidence="4 5">DS1-2</strain>
    </source>
</reference>
<evidence type="ECO:0000256" key="2">
    <source>
        <dbReference type="SAM" id="Phobius"/>
    </source>
</evidence>
<feature type="compositionally biased region" description="Pro residues" evidence="1">
    <location>
        <begin position="157"/>
        <end position="167"/>
    </location>
</feature>
<dbReference type="Proteomes" id="UP000268652">
    <property type="component" value="Unassembled WGS sequence"/>
</dbReference>
<name>A0A3A9VX28_9ACTN</name>
<dbReference type="Proteomes" id="UP000275024">
    <property type="component" value="Unassembled WGS sequence"/>
</dbReference>
<feature type="compositionally biased region" description="Basic and acidic residues" evidence="1">
    <location>
        <begin position="136"/>
        <end position="147"/>
    </location>
</feature>
<evidence type="ECO:0000313" key="4">
    <source>
        <dbReference type="EMBL" id="RKN17444.1"/>
    </source>
</evidence>
<keyword evidence="2" id="KW-0812">Transmembrane</keyword>
<evidence type="ECO:0000256" key="1">
    <source>
        <dbReference type="SAM" id="MobiDB-lite"/>
    </source>
</evidence>
<evidence type="ECO:0000313" key="3">
    <source>
        <dbReference type="EMBL" id="RKN05575.1"/>
    </source>
</evidence>
<keyword evidence="5" id="KW-1185">Reference proteome</keyword>
<dbReference type="EMBL" id="RBDY01000024">
    <property type="protein sequence ID" value="RKN17444.1"/>
    <property type="molecule type" value="Genomic_DNA"/>
</dbReference>
<dbReference type="RefSeq" id="WP_120699379.1">
    <property type="nucleotide sequence ID" value="NZ_RBDX01000026.1"/>
</dbReference>
<gene>
    <name evidence="4" type="ORF">D7318_24580</name>
    <name evidence="3" type="ORF">D7319_25215</name>
</gene>
<proteinExistence type="predicted"/>
<feature type="transmembrane region" description="Helical" evidence="2">
    <location>
        <begin position="98"/>
        <end position="123"/>
    </location>
</feature>
<sequence>MAYDRHARGGPPRDPAAPERHGGGVPDALLVGSLAFLVGASVLTWTATGLAGLLRHGAWPDGVTFVHTARAIRSLLTAPGDVAAAWPDAPPAQLPSAAMLWLMLLVQLVLLFSAVLVVSIRVATWRARRAIREAERHRPPDLPEQAHETAPLEAVPTPSPTPTPAPDPVRDETAAVLAAPAGLIVRDPDGSLHASTARQRGRLGPVHVYDPEHLTDAAARLRWAPERGCDDMAVARRRASQLLAPIRPSEPIFRLDAEAAETLLRCYLHAAALSGNGLTHVHRWAHGRSSGEPAKVLRAHPRAAGGASMELESTLTSHPVRRDAALVLIGRALNGLDQLHIRQACAAGRADTLALANLAGEGATLFVVGDQRETAGLRGALVDALVAEQPTLEVSGVEPSRF</sequence>
<dbReference type="OrthoDB" id="226701at2"/>